<dbReference type="Proteomes" id="UP000277766">
    <property type="component" value="Unassembled WGS sequence"/>
</dbReference>
<dbReference type="HAMAP" id="MF_00719">
    <property type="entry name" value="CobS"/>
    <property type="match status" value="1"/>
</dbReference>
<name>A0A3S0I5A7_9DEIO</name>
<comment type="catalytic activity">
    <reaction evidence="18 19">
        <text>alpha-ribazole 5'-phosphate + adenosylcob(III)inamide-GDP = adenosylcob(III)alamin 5'-phosphate + GMP + H(+)</text>
        <dbReference type="Rhea" id="RHEA:23560"/>
        <dbReference type="ChEBI" id="CHEBI:15378"/>
        <dbReference type="ChEBI" id="CHEBI:57918"/>
        <dbReference type="ChEBI" id="CHEBI:58115"/>
        <dbReference type="ChEBI" id="CHEBI:60487"/>
        <dbReference type="ChEBI" id="CHEBI:60493"/>
        <dbReference type="EC" id="2.7.8.26"/>
    </reaction>
</comment>
<evidence type="ECO:0000256" key="4">
    <source>
        <dbReference type="ARBA" id="ARBA00010561"/>
    </source>
</evidence>
<sequence>MAFLTAVPLPHIQPQPGDWARASAFYPLAGYLVGGLAALSLSLTTPLPAGVGAALTLGVWLAATGWLHFDGLVDSADALLAAKSPRQRLDILGDVHVGAFGLGAGVLYLLTFWSALEAGAPLYAPVAAAVLARLLVLVPMNLYPAARQESLGARSREGRPWPALLLAAPVLLWPGVPLAAGLALAVTLLAAAWAARRLGGGLSGDVYGLLICLAELTALLALLS</sequence>
<comment type="caution">
    <text evidence="20">The sequence shown here is derived from an EMBL/GenBank/DDBJ whole genome shotgun (WGS) entry which is preliminary data.</text>
</comment>
<keyword evidence="21" id="KW-1185">Reference proteome</keyword>
<proteinExistence type="inferred from homology"/>
<dbReference type="GO" id="GO:0009236">
    <property type="term" value="P:cobalamin biosynthetic process"/>
    <property type="evidence" value="ECO:0007669"/>
    <property type="project" value="UniProtKB-UniRule"/>
</dbReference>
<organism evidence="20 21">
    <name type="scientific">Deinococcus radiophilus</name>
    <dbReference type="NCBI Taxonomy" id="32062"/>
    <lineage>
        <taxon>Bacteria</taxon>
        <taxon>Thermotogati</taxon>
        <taxon>Deinococcota</taxon>
        <taxon>Deinococci</taxon>
        <taxon>Deinococcales</taxon>
        <taxon>Deinococcaceae</taxon>
        <taxon>Deinococcus</taxon>
    </lineage>
</organism>
<keyword evidence="13 19" id="KW-0472">Membrane</keyword>
<evidence type="ECO:0000256" key="2">
    <source>
        <dbReference type="ARBA" id="ARBA00004651"/>
    </source>
</evidence>
<evidence type="ECO:0000256" key="9">
    <source>
        <dbReference type="ARBA" id="ARBA00022679"/>
    </source>
</evidence>
<dbReference type="InterPro" id="IPR003805">
    <property type="entry name" value="CobS"/>
</dbReference>
<dbReference type="GO" id="GO:0051073">
    <property type="term" value="F:adenosylcobinamide-GDP ribazoletransferase activity"/>
    <property type="evidence" value="ECO:0007669"/>
    <property type="project" value="UniProtKB-UniRule"/>
</dbReference>
<evidence type="ECO:0000256" key="14">
    <source>
        <dbReference type="ARBA" id="ARBA00025228"/>
    </source>
</evidence>
<keyword evidence="12 19" id="KW-1133">Transmembrane helix</keyword>
<evidence type="ECO:0000256" key="17">
    <source>
        <dbReference type="ARBA" id="ARBA00048623"/>
    </source>
</evidence>
<dbReference type="UniPathway" id="UPA00148">
    <property type="reaction ID" value="UER00238"/>
</dbReference>
<feature type="transmembrane region" description="Helical" evidence="19">
    <location>
        <begin position="206"/>
        <end position="223"/>
    </location>
</feature>
<evidence type="ECO:0000256" key="19">
    <source>
        <dbReference type="HAMAP-Rule" id="MF_00719"/>
    </source>
</evidence>
<comment type="pathway">
    <text evidence="3 19">Cofactor biosynthesis; adenosylcobalamin biosynthesis; adenosylcobalamin from cob(II)yrinate a,c-diamide: step 7/7.</text>
</comment>
<dbReference type="OrthoDB" id="9794626at2"/>
<keyword evidence="9 19" id="KW-0808">Transferase</keyword>
<reference evidence="20 21" key="1">
    <citation type="submission" date="2018-12" db="EMBL/GenBank/DDBJ databases">
        <title>Deinococcus radiophilus ATCC 27603 genome sequencing and assembly.</title>
        <authorList>
            <person name="Maclea K.S."/>
            <person name="Maynard C.R."/>
        </authorList>
    </citation>
    <scope>NUCLEOTIDE SEQUENCE [LARGE SCALE GENOMIC DNA]</scope>
    <source>
        <strain evidence="20 21">ATCC 27603</strain>
    </source>
</reference>
<comment type="cofactor">
    <cofactor evidence="1 19">
        <name>Mg(2+)</name>
        <dbReference type="ChEBI" id="CHEBI:18420"/>
    </cofactor>
</comment>
<dbReference type="EMBL" id="RXPE01000035">
    <property type="protein sequence ID" value="RTR25208.1"/>
    <property type="molecule type" value="Genomic_DNA"/>
</dbReference>
<comment type="catalytic activity">
    <reaction evidence="17 19">
        <text>alpha-ribazole + adenosylcob(III)inamide-GDP = adenosylcob(III)alamin + GMP + H(+)</text>
        <dbReference type="Rhea" id="RHEA:16049"/>
        <dbReference type="ChEBI" id="CHEBI:10329"/>
        <dbReference type="ChEBI" id="CHEBI:15378"/>
        <dbReference type="ChEBI" id="CHEBI:18408"/>
        <dbReference type="ChEBI" id="CHEBI:58115"/>
        <dbReference type="ChEBI" id="CHEBI:60487"/>
        <dbReference type="EC" id="2.7.8.26"/>
    </reaction>
</comment>
<comment type="subcellular location">
    <subcellularLocation>
        <location evidence="2 19">Cell membrane</location>
        <topology evidence="2 19">Multi-pass membrane protein</topology>
    </subcellularLocation>
</comment>
<evidence type="ECO:0000256" key="15">
    <source>
        <dbReference type="ARBA" id="ARBA00032605"/>
    </source>
</evidence>
<evidence type="ECO:0000313" key="21">
    <source>
        <dbReference type="Proteomes" id="UP000277766"/>
    </source>
</evidence>
<comment type="function">
    <text evidence="14 19">Joins adenosylcobinamide-GDP and alpha-ribazole to generate adenosylcobalamin (Ado-cobalamin). Also synthesizes adenosylcobalamin 5'-phosphate from adenosylcobinamide-GDP and alpha-ribazole 5'-phosphate.</text>
</comment>
<dbReference type="GO" id="GO:0008818">
    <property type="term" value="F:cobalamin 5'-phosphate synthase activity"/>
    <property type="evidence" value="ECO:0007669"/>
    <property type="project" value="UniProtKB-UniRule"/>
</dbReference>
<evidence type="ECO:0000256" key="1">
    <source>
        <dbReference type="ARBA" id="ARBA00001946"/>
    </source>
</evidence>
<evidence type="ECO:0000313" key="20">
    <source>
        <dbReference type="EMBL" id="RTR25208.1"/>
    </source>
</evidence>
<keyword evidence="10 19" id="KW-0812">Transmembrane</keyword>
<keyword evidence="8 19" id="KW-0169">Cobalamin biosynthesis</keyword>
<evidence type="ECO:0000256" key="6">
    <source>
        <dbReference type="ARBA" id="ARBA00015850"/>
    </source>
</evidence>
<feature type="transmembrane region" description="Helical" evidence="19">
    <location>
        <begin position="49"/>
        <end position="69"/>
    </location>
</feature>
<feature type="transmembrane region" description="Helical" evidence="19">
    <location>
        <begin position="164"/>
        <end position="194"/>
    </location>
</feature>
<accession>A0A3S0I5A7</accession>
<dbReference type="PANTHER" id="PTHR34148">
    <property type="entry name" value="ADENOSYLCOBINAMIDE-GDP RIBAZOLETRANSFERASE"/>
    <property type="match status" value="1"/>
</dbReference>
<evidence type="ECO:0000256" key="8">
    <source>
        <dbReference type="ARBA" id="ARBA00022573"/>
    </source>
</evidence>
<feature type="transmembrane region" description="Helical" evidence="19">
    <location>
        <begin position="24"/>
        <end position="43"/>
    </location>
</feature>
<evidence type="ECO:0000256" key="13">
    <source>
        <dbReference type="ARBA" id="ARBA00023136"/>
    </source>
</evidence>
<evidence type="ECO:0000256" key="5">
    <source>
        <dbReference type="ARBA" id="ARBA00013200"/>
    </source>
</evidence>
<protein>
    <recommendedName>
        <fullName evidence="6 19">Adenosylcobinamide-GDP ribazoletransferase</fullName>
        <ecNumber evidence="5 19">2.7.8.26</ecNumber>
    </recommendedName>
    <alternativeName>
        <fullName evidence="16 19">Cobalamin synthase</fullName>
    </alternativeName>
    <alternativeName>
        <fullName evidence="15 19">Cobalamin-5'-phosphate synthase</fullName>
    </alternativeName>
</protein>
<dbReference type="AlphaFoldDB" id="A0A3S0I5A7"/>
<evidence type="ECO:0000256" key="16">
    <source>
        <dbReference type="ARBA" id="ARBA00032853"/>
    </source>
</evidence>
<evidence type="ECO:0000256" key="7">
    <source>
        <dbReference type="ARBA" id="ARBA00022475"/>
    </source>
</evidence>
<dbReference type="EC" id="2.7.8.26" evidence="5 19"/>
<dbReference type="GO" id="GO:0005886">
    <property type="term" value="C:plasma membrane"/>
    <property type="evidence" value="ECO:0007669"/>
    <property type="project" value="UniProtKB-SubCell"/>
</dbReference>
<evidence type="ECO:0000256" key="3">
    <source>
        <dbReference type="ARBA" id="ARBA00004663"/>
    </source>
</evidence>
<feature type="transmembrane region" description="Helical" evidence="19">
    <location>
        <begin position="89"/>
        <end position="110"/>
    </location>
</feature>
<evidence type="ECO:0000256" key="18">
    <source>
        <dbReference type="ARBA" id="ARBA00049504"/>
    </source>
</evidence>
<evidence type="ECO:0000256" key="11">
    <source>
        <dbReference type="ARBA" id="ARBA00022842"/>
    </source>
</evidence>
<evidence type="ECO:0000256" key="10">
    <source>
        <dbReference type="ARBA" id="ARBA00022692"/>
    </source>
</evidence>
<dbReference type="PANTHER" id="PTHR34148:SF1">
    <property type="entry name" value="ADENOSYLCOBINAMIDE-GDP RIBAZOLETRANSFERASE"/>
    <property type="match status" value="1"/>
</dbReference>
<dbReference type="Pfam" id="PF02654">
    <property type="entry name" value="CobS"/>
    <property type="match status" value="1"/>
</dbReference>
<gene>
    <name evidence="19" type="primary">cobS</name>
    <name evidence="20" type="ORF">EJ104_11890</name>
</gene>
<feature type="transmembrane region" description="Helical" evidence="19">
    <location>
        <begin position="122"/>
        <end position="143"/>
    </location>
</feature>
<keyword evidence="7 19" id="KW-1003">Cell membrane</keyword>
<keyword evidence="11 19" id="KW-0460">Magnesium</keyword>
<comment type="similarity">
    <text evidence="4 19">Belongs to the CobS family.</text>
</comment>
<evidence type="ECO:0000256" key="12">
    <source>
        <dbReference type="ARBA" id="ARBA00022989"/>
    </source>
</evidence>